<reference evidence="1" key="2">
    <citation type="journal article" date="2023" name="Int. J. Mol. Sci.">
        <title>De Novo Assembly and Annotation of 11 Diverse Shrub Willow (Salix) Genomes Reveals Novel Gene Organization in Sex-Linked Regions.</title>
        <authorList>
            <person name="Hyden B."/>
            <person name="Feng K."/>
            <person name="Yates T.B."/>
            <person name="Jawdy S."/>
            <person name="Cereghino C."/>
            <person name="Smart L.B."/>
            <person name="Muchero W."/>
        </authorList>
    </citation>
    <scope>NUCLEOTIDE SEQUENCE</scope>
    <source>
        <tissue evidence="1">Shoot tip</tissue>
    </source>
</reference>
<sequence length="48" mass="5441">MHSFRHTIELAYKIEESIFCCTCTCKKSSELFLLSSGSICVFNMSGEE</sequence>
<name>A0A9Q0T2G4_SALPP</name>
<protein>
    <submittedName>
        <fullName evidence="1">Uncharacterized protein</fullName>
    </submittedName>
</protein>
<evidence type="ECO:0000313" key="1">
    <source>
        <dbReference type="EMBL" id="KAJ6698537.1"/>
    </source>
</evidence>
<keyword evidence="2" id="KW-1185">Reference proteome</keyword>
<accession>A0A9Q0T2G4</accession>
<dbReference type="AlphaFoldDB" id="A0A9Q0T2G4"/>
<reference evidence="1" key="1">
    <citation type="submission" date="2022-11" db="EMBL/GenBank/DDBJ databases">
        <authorList>
            <person name="Hyden B.L."/>
            <person name="Feng K."/>
            <person name="Yates T."/>
            <person name="Jawdy S."/>
            <person name="Smart L.B."/>
            <person name="Muchero W."/>
        </authorList>
    </citation>
    <scope>NUCLEOTIDE SEQUENCE</scope>
    <source>
        <tissue evidence="1">Shoot tip</tissue>
    </source>
</reference>
<dbReference type="EMBL" id="JAPFFK010000017">
    <property type="protein sequence ID" value="KAJ6698537.1"/>
    <property type="molecule type" value="Genomic_DNA"/>
</dbReference>
<organism evidence="1 2">
    <name type="scientific">Salix purpurea</name>
    <name type="common">Purple osier willow</name>
    <dbReference type="NCBI Taxonomy" id="77065"/>
    <lineage>
        <taxon>Eukaryota</taxon>
        <taxon>Viridiplantae</taxon>
        <taxon>Streptophyta</taxon>
        <taxon>Embryophyta</taxon>
        <taxon>Tracheophyta</taxon>
        <taxon>Spermatophyta</taxon>
        <taxon>Magnoliopsida</taxon>
        <taxon>eudicotyledons</taxon>
        <taxon>Gunneridae</taxon>
        <taxon>Pentapetalae</taxon>
        <taxon>rosids</taxon>
        <taxon>fabids</taxon>
        <taxon>Malpighiales</taxon>
        <taxon>Salicaceae</taxon>
        <taxon>Saliceae</taxon>
        <taxon>Salix</taxon>
    </lineage>
</organism>
<comment type="caution">
    <text evidence="1">The sequence shown here is derived from an EMBL/GenBank/DDBJ whole genome shotgun (WGS) entry which is preliminary data.</text>
</comment>
<dbReference type="Proteomes" id="UP001151532">
    <property type="component" value="Chromosome 6"/>
</dbReference>
<gene>
    <name evidence="1" type="ORF">OIU79_011943</name>
</gene>
<proteinExistence type="predicted"/>
<evidence type="ECO:0000313" key="2">
    <source>
        <dbReference type="Proteomes" id="UP001151532"/>
    </source>
</evidence>